<reference evidence="6" key="1">
    <citation type="journal article" date="2019" name="Int. J. Syst. Evol. Microbiol.">
        <title>The Global Catalogue of Microorganisms (GCM) 10K type strain sequencing project: providing services to taxonomists for standard genome sequencing and annotation.</title>
        <authorList>
            <consortium name="The Broad Institute Genomics Platform"/>
            <consortium name="The Broad Institute Genome Sequencing Center for Infectious Disease"/>
            <person name="Wu L."/>
            <person name="Ma J."/>
        </authorList>
    </citation>
    <scope>NUCLEOTIDE SEQUENCE [LARGE SCALE GENOMIC DNA]</scope>
    <source>
        <strain evidence="6">JCM 17975</strain>
    </source>
</reference>
<dbReference type="Gene3D" id="2.160.20.10">
    <property type="entry name" value="Single-stranded right-handed beta-helix, Pectin lyase-like"/>
    <property type="match status" value="1"/>
</dbReference>
<gene>
    <name evidence="5" type="ORF">GCM10023198_18980</name>
</gene>
<dbReference type="SUPFAM" id="SSF51126">
    <property type="entry name" value="Pectin lyase-like"/>
    <property type="match status" value="1"/>
</dbReference>
<feature type="compositionally biased region" description="Gly residues" evidence="3">
    <location>
        <begin position="70"/>
        <end position="97"/>
    </location>
</feature>
<evidence type="ECO:0000256" key="1">
    <source>
        <dbReference type="ARBA" id="ARBA00023239"/>
    </source>
</evidence>
<feature type="region of interest" description="Disordered" evidence="3">
    <location>
        <begin position="1"/>
        <end position="24"/>
    </location>
</feature>
<keyword evidence="2" id="KW-0119">Carbohydrate metabolism</keyword>
<dbReference type="PANTHER" id="PTHR31683:SF18">
    <property type="entry name" value="PECTATE LYASE 21-RELATED"/>
    <property type="match status" value="1"/>
</dbReference>
<keyword evidence="6" id="KW-1185">Reference proteome</keyword>
<dbReference type="Proteomes" id="UP001500843">
    <property type="component" value="Unassembled WGS sequence"/>
</dbReference>
<protein>
    <submittedName>
        <fullName evidence="5">Pectate lyase</fullName>
    </submittedName>
</protein>
<evidence type="ECO:0000256" key="2">
    <source>
        <dbReference type="RuleBase" id="RU361173"/>
    </source>
</evidence>
<proteinExistence type="inferred from homology"/>
<dbReference type="InterPro" id="IPR011050">
    <property type="entry name" value="Pectin_lyase_fold/virulence"/>
</dbReference>
<comment type="subcellular location">
    <subcellularLocation>
        <location evidence="2">Secreted</location>
    </subcellularLocation>
</comment>
<comment type="similarity">
    <text evidence="2">Belongs to the polysaccharide lyase 1 family.</text>
</comment>
<feature type="region of interest" description="Disordered" evidence="3">
    <location>
        <begin position="70"/>
        <end position="137"/>
    </location>
</feature>
<accession>A0ABP8X2N6</accession>
<keyword evidence="2" id="KW-0964">Secreted</keyword>
<dbReference type="InterPro" id="IPR012334">
    <property type="entry name" value="Pectin_lyas_fold"/>
</dbReference>
<evidence type="ECO:0000256" key="3">
    <source>
        <dbReference type="SAM" id="MobiDB-lite"/>
    </source>
</evidence>
<organism evidence="5 6">
    <name type="scientific">Promicromonospora umidemergens</name>
    <dbReference type="NCBI Taxonomy" id="629679"/>
    <lineage>
        <taxon>Bacteria</taxon>
        <taxon>Bacillati</taxon>
        <taxon>Actinomycetota</taxon>
        <taxon>Actinomycetes</taxon>
        <taxon>Micrococcales</taxon>
        <taxon>Promicromonosporaceae</taxon>
        <taxon>Promicromonospora</taxon>
    </lineage>
</organism>
<keyword evidence="2" id="KW-0624">Polysaccharide degradation</keyword>
<keyword evidence="1 2" id="KW-0456">Lyase</keyword>
<dbReference type="GO" id="GO:0016829">
    <property type="term" value="F:lyase activity"/>
    <property type="evidence" value="ECO:0007669"/>
    <property type="project" value="UniProtKB-KW"/>
</dbReference>
<dbReference type="Pfam" id="PF00544">
    <property type="entry name" value="Pectate_lyase_4"/>
    <property type="match status" value="1"/>
</dbReference>
<dbReference type="InterPro" id="IPR002022">
    <property type="entry name" value="Pec_lyase"/>
</dbReference>
<evidence type="ECO:0000313" key="6">
    <source>
        <dbReference type="Proteomes" id="UP001500843"/>
    </source>
</evidence>
<feature type="domain" description="Pectate lyase" evidence="4">
    <location>
        <begin position="212"/>
        <end position="462"/>
    </location>
</feature>
<comment type="caution">
    <text evidence="5">The sequence shown here is derived from an EMBL/GenBank/DDBJ whole genome shotgun (WGS) entry which is preliminary data.</text>
</comment>
<sequence>MRTPPVLRPRRVVGPTPGNAPALPVTRPLVRSLALPLALAVGMAGVLVAVGPPAAAHPAEGAGAAVGYASGGHAQGGHSQGGHSQGGHSSGGHSQGGHRGDLGRETISTDDGWAAWSGPTFPEGVERQARPTTGGAAATRAEVYEVDTWQELRDALAGREGGSQNDARYNETPRIVYVTGAIDAFTAPDATRLTCEDLASQVTVEGTGEPFSMDDYIAQYDPSGPWGRADPEGPLEQARDAAASLQAAQTQQHVGSNVTIVGVGDDAQISGANLRVRDAHNVILRNLRFSDGYDCFPQWDPGDGEAGNWNSAYDNVSLWTSTSVWVDHSTFDDGAHPAGSLPVVYGRPFEVHDGLLDITHGSDLVTVSYNEFLSHDKTMLIGSSDSRTQDRGQHRVTLHHNYWEDIGQRAPRVRYGDVHAYNNYYRQTRRQAEAGSFQYYWGSGRESSLVVENNAVRLARGSDPAKVVGAYGGTMLSESGTTLNGRRTDLLAAYNATASTPLADEARWAPSDAYRYRLLPTVAVPWVVLARAGAGELRSTSPR</sequence>
<name>A0ABP8X2N6_9MICO</name>
<dbReference type="RefSeq" id="WP_253877445.1">
    <property type="nucleotide sequence ID" value="NZ_BAABHM010000010.1"/>
</dbReference>
<dbReference type="InterPro" id="IPR045032">
    <property type="entry name" value="PEL"/>
</dbReference>
<dbReference type="PANTHER" id="PTHR31683">
    <property type="entry name" value="PECTATE LYASE 18-RELATED"/>
    <property type="match status" value="1"/>
</dbReference>
<evidence type="ECO:0000313" key="5">
    <source>
        <dbReference type="EMBL" id="GAA4698709.1"/>
    </source>
</evidence>
<dbReference type="EMBL" id="BAABHM010000010">
    <property type="protein sequence ID" value="GAA4698709.1"/>
    <property type="molecule type" value="Genomic_DNA"/>
</dbReference>
<evidence type="ECO:0000259" key="4">
    <source>
        <dbReference type="SMART" id="SM00656"/>
    </source>
</evidence>
<dbReference type="SMART" id="SM00656">
    <property type="entry name" value="Amb_all"/>
    <property type="match status" value="1"/>
</dbReference>